<dbReference type="AlphaFoldDB" id="A0A0F9BC86"/>
<organism evidence="2">
    <name type="scientific">marine sediment metagenome</name>
    <dbReference type="NCBI Taxonomy" id="412755"/>
    <lineage>
        <taxon>unclassified sequences</taxon>
        <taxon>metagenomes</taxon>
        <taxon>ecological metagenomes</taxon>
    </lineage>
</organism>
<accession>A0A0F9BC86</accession>
<feature type="compositionally biased region" description="Acidic residues" evidence="1">
    <location>
        <begin position="90"/>
        <end position="104"/>
    </location>
</feature>
<comment type="caution">
    <text evidence="2">The sequence shown here is derived from an EMBL/GenBank/DDBJ whole genome shotgun (WGS) entry which is preliminary data.</text>
</comment>
<sequence length="110" mass="12728">MTDYVFERECRTPYSECYIIESGEDEIGRVDIHYTPSVAYATLCLGEDMTEEDFRELVSEIDERLVLTTDPFREDFVVTVWAGREAAVFSDEDLEDEEGEEEEENGHRGV</sequence>
<proteinExistence type="predicted"/>
<evidence type="ECO:0000313" key="2">
    <source>
        <dbReference type="EMBL" id="KKL19529.1"/>
    </source>
</evidence>
<protein>
    <submittedName>
        <fullName evidence="2">Uncharacterized protein</fullName>
    </submittedName>
</protein>
<dbReference type="EMBL" id="LAZR01038454">
    <property type="protein sequence ID" value="KKL19529.1"/>
    <property type="molecule type" value="Genomic_DNA"/>
</dbReference>
<gene>
    <name evidence="2" type="ORF">LCGC14_2464560</name>
</gene>
<name>A0A0F9BC86_9ZZZZ</name>
<feature type="region of interest" description="Disordered" evidence="1">
    <location>
        <begin position="89"/>
        <end position="110"/>
    </location>
</feature>
<reference evidence="2" key="1">
    <citation type="journal article" date="2015" name="Nature">
        <title>Complex archaea that bridge the gap between prokaryotes and eukaryotes.</title>
        <authorList>
            <person name="Spang A."/>
            <person name="Saw J.H."/>
            <person name="Jorgensen S.L."/>
            <person name="Zaremba-Niedzwiedzka K."/>
            <person name="Martijn J."/>
            <person name="Lind A.E."/>
            <person name="van Eijk R."/>
            <person name="Schleper C."/>
            <person name="Guy L."/>
            <person name="Ettema T.J."/>
        </authorList>
    </citation>
    <scope>NUCLEOTIDE SEQUENCE</scope>
</reference>
<evidence type="ECO:0000256" key="1">
    <source>
        <dbReference type="SAM" id="MobiDB-lite"/>
    </source>
</evidence>